<dbReference type="KEGG" id="sgs:AVL59_45560"/>
<dbReference type="InterPro" id="IPR001387">
    <property type="entry name" value="Cro/C1-type_HTH"/>
</dbReference>
<evidence type="ECO:0000259" key="2">
    <source>
        <dbReference type="SMART" id="SM00530"/>
    </source>
</evidence>
<feature type="domain" description="HTH cro/C1-type" evidence="2">
    <location>
        <begin position="19"/>
        <end position="77"/>
    </location>
</feature>
<reference evidence="3 4" key="1">
    <citation type="submission" date="2016-06" db="EMBL/GenBank/DDBJ databases">
        <title>Complete genome sequence of Streptomyces griseochromogenes ATCC 14511, the Blasticidin S producer.</title>
        <authorList>
            <person name="Wu L."/>
        </authorList>
    </citation>
    <scope>NUCLEOTIDE SEQUENCE [LARGE SCALE GENOMIC DNA]</scope>
    <source>
        <strain evidence="3 4">ATCC 14511</strain>
    </source>
</reference>
<gene>
    <name evidence="3" type="ORF">AVL59_45560</name>
</gene>
<dbReference type="InterPro" id="IPR010982">
    <property type="entry name" value="Lambda_DNA-bd_dom_sf"/>
</dbReference>
<dbReference type="Proteomes" id="UP000092659">
    <property type="component" value="Chromosome"/>
</dbReference>
<sequence length="294" mass="31341">MTVTVSGASSAPVDGRERLLAEMRRMKDASGLSYGRLAGRTHYSRSSWERFLNGKQLPTRVAVEQLAAAVGEDPSPLLALWDALDTTSRELAETPRDALAAPADSQETGAPRTTGGSRGRVGLLLRRLLPLGYVASGALLGALGAVLLMDDGHSATATPPALPSREVAARATATAPRPGCRGDSCLEAEPQARNCQWDAVTARQTWLRGLQIQLRYSPRCKAVWGRVENGTVGDAVSITDRWGRTEDATIRVGTDTYTRMLSTADAPASTITICGKIPSQHERECTPTDQPPAP</sequence>
<dbReference type="SUPFAM" id="SSF47413">
    <property type="entry name" value="lambda repressor-like DNA-binding domains"/>
    <property type="match status" value="1"/>
</dbReference>
<dbReference type="GO" id="GO:0003677">
    <property type="term" value="F:DNA binding"/>
    <property type="evidence" value="ECO:0007669"/>
    <property type="project" value="InterPro"/>
</dbReference>
<protein>
    <recommendedName>
        <fullName evidence="2">HTH cro/C1-type domain-containing protein</fullName>
    </recommendedName>
</protein>
<dbReference type="InterPro" id="IPR021224">
    <property type="entry name" value="DUF2690"/>
</dbReference>
<evidence type="ECO:0000313" key="4">
    <source>
        <dbReference type="Proteomes" id="UP000092659"/>
    </source>
</evidence>
<dbReference type="Pfam" id="PF13560">
    <property type="entry name" value="HTH_31"/>
    <property type="match status" value="1"/>
</dbReference>
<dbReference type="AlphaFoldDB" id="A0A1B1BAQ8"/>
<name>A0A1B1BAQ8_9ACTN</name>
<feature type="region of interest" description="Disordered" evidence="1">
    <location>
        <begin position="95"/>
        <end position="117"/>
    </location>
</feature>
<proteinExistence type="predicted"/>
<accession>A0A1B1BAQ8</accession>
<dbReference type="EMBL" id="CP016279">
    <property type="protein sequence ID" value="ANP55916.1"/>
    <property type="molecule type" value="Genomic_DNA"/>
</dbReference>
<dbReference type="CDD" id="cd00093">
    <property type="entry name" value="HTH_XRE"/>
    <property type="match status" value="1"/>
</dbReference>
<dbReference type="Pfam" id="PF10901">
    <property type="entry name" value="DUF2690"/>
    <property type="match status" value="1"/>
</dbReference>
<organism evidence="3 4">
    <name type="scientific">Streptomyces griseochromogenes</name>
    <dbReference type="NCBI Taxonomy" id="68214"/>
    <lineage>
        <taxon>Bacteria</taxon>
        <taxon>Bacillati</taxon>
        <taxon>Actinomycetota</taxon>
        <taxon>Actinomycetes</taxon>
        <taxon>Kitasatosporales</taxon>
        <taxon>Streptomycetaceae</taxon>
        <taxon>Streptomyces</taxon>
    </lineage>
</organism>
<evidence type="ECO:0000256" key="1">
    <source>
        <dbReference type="SAM" id="MobiDB-lite"/>
    </source>
</evidence>
<evidence type="ECO:0000313" key="3">
    <source>
        <dbReference type="EMBL" id="ANP55916.1"/>
    </source>
</evidence>
<dbReference type="SMART" id="SM00530">
    <property type="entry name" value="HTH_XRE"/>
    <property type="match status" value="1"/>
</dbReference>